<gene>
    <name evidence="1" type="ORF">BEE62_07300</name>
</gene>
<protein>
    <submittedName>
        <fullName evidence="1">Uncharacterized protein</fullName>
    </submittedName>
</protein>
<dbReference type="AlphaFoldDB" id="A0A1M2UX28"/>
<proteinExistence type="predicted"/>
<evidence type="ECO:0000313" key="1">
    <source>
        <dbReference type="EMBL" id="OJS99913.1"/>
    </source>
</evidence>
<dbReference type="EMBL" id="MPKY01000001">
    <property type="protein sequence ID" value="OJS99913.1"/>
    <property type="molecule type" value="Genomic_DNA"/>
</dbReference>
<evidence type="ECO:0000313" key="2">
    <source>
        <dbReference type="Proteomes" id="UP000183986"/>
    </source>
</evidence>
<accession>A0A1M2UX28</accession>
<comment type="caution">
    <text evidence="1">The sequence shown here is derived from an EMBL/GenBank/DDBJ whole genome shotgun (WGS) entry which is preliminary data.</text>
</comment>
<sequence>MLSFVVVLGGAGFMWVTKSTLAFSPVEGDVRYFKVAEQVEYWGPEKRLAPESTLVMRSLLRTDAGPLQDDGYEIRSRAVRTHFSRNGRQLFNAGGAAAYGADIEAMAGLATSGVVQRISERGKLLQSAYADSRLASILRSERDEDDVARNMLHRGLSNFAPYQVDLSGGKPRLGATWNTPPQHIAGVSMPALKYEVRYIDEHSLTLKFRNRDAGVESARKVEGYLELERHSGWPLRAGATITEEANLDGEPMTQISRITLEQTGVDPVTHSDRLRFNAKRAMFAYELETDTELFQNYFLPPFGPHTPEESLAWLDRTLLWFGPGQRGKKHGLNYQPHGLDVSSFEFHAPTAVRLLSEEGAPVAEDVQVNPDFLSRAWKESLLDPGSGLKPFLSDGLSDDQLALVDRVEVDLSVTTPDELFTITLNRGDTEHHVVGAGVTLTVDSWSYDKALVRMSRDDGYLPQDQPLVSVVPLDRNGERVPAFTPRTSHSLVEPMRAALLKEYDYVSPSTLSDYFADQVAVEILAKPLQERRGDMIYEISVPEGSTFEALVVYLHSTQTEARTLVARKADATLSGGPVIGERFLNRTELSDLPPVSLHSDDVSTRGLSTNWLSVGLPDGLGDRCELSVAGAPEYQSSPLDFSYQSFGERKGHLLTTAHGVSFFYDYAVDVLVDCVTGVEMKTSAPGSDPEVRWLDDNTVEVSEALHQNLKWARRGFGLRSELPFVAFSKDGLALEPLTEGVYGNFTMYDQPVGRRFRFWGEVAEVRYPTRVNRESIQLPVQFPPLP</sequence>
<dbReference type="Proteomes" id="UP000183986">
    <property type="component" value="Unassembled WGS sequence"/>
</dbReference>
<organism evidence="1 2">
    <name type="scientific">Marinobacter nauticus</name>
    <name type="common">Marinobacter hydrocarbonoclasticus</name>
    <name type="synonym">Marinobacter aquaeolei</name>
    <dbReference type="NCBI Taxonomy" id="2743"/>
    <lineage>
        <taxon>Bacteria</taxon>
        <taxon>Pseudomonadati</taxon>
        <taxon>Pseudomonadota</taxon>
        <taxon>Gammaproteobacteria</taxon>
        <taxon>Pseudomonadales</taxon>
        <taxon>Marinobacteraceae</taxon>
        <taxon>Marinobacter</taxon>
    </lineage>
</organism>
<keyword evidence="2" id="KW-1185">Reference proteome</keyword>
<dbReference type="RefSeq" id="WP_143151156.1">
    <property type="nucleotide sequence ID" value="NZ_MPKY01000001.1"/>
</dbReference>
<dbReference type="OrthoDB" id="6347078at2"/>
<name>A0A1M2UX28_MARNT</name>
<reference evidence="1" key="1">
    <citation type="submission" date="2016-11" db="EMBL/GenBank/DDBJ databases">
        <title>Draft Genome Sequence of Marinobacter hydrocarbonoclasticus strain STW2, a polyaromatic aromatic hydrocarbon degrading and denitrifying bacterium from rhizosphere of Seagrass Enhalus acodoides.</title>
        <authorList>
            <person name="Ling J."/>
            <person name="Dong J."/>
        </authorList>
    </citation>
    <scope>NUCLEOTIDE SEQUENCE [LARGE SCALE GENOMIC DNA]</scope>
    <source>
        <strain evidence="1">STW2</strain>
    </source>
</reference>